<dbReference type="Proteomes" id="UP000178636">
    <property type="component" value="Unassembled WGS sequence"/>
</dbReference>
<keyword evidence="2" id="KW-0808">Transferase</keyword>
<accession>A0A1G2DJQ6</accession>
<dbReference type="Pfam" id="PF08241">
    <property type="entry name" value="Methyltransf_11"/>
    <property type="match status" value="1"/>
</dbReference>
<evidence type="ECO:0000313" key="6">
    <source>
        <dbReference type="Proteomes" id="UP000178636"/>
    </source>
</evidence>
<keyword evidence="3" id="KW-0949">S-adenosyl-L-methionine</keyword>
<gene>
    <name evidence="5" type="ORF">A3C93_04555</name>
</gene>
<dbReference type="InterPro" id="IPR013216">
    <property type="entry name" value="Methyltransf_11"/>
</dbReference>
<dbReference type="GO" id="GO:0008757">
    <property type="term" value="F:S-adenosylmethionine-dependent methyltransferase activity"/>
    <property type="evidence" value="ECO:0007669"/>
    <property type="project" value="InterPro"/>
</dbReference>
<keyword evidence="1" id="KW-0489">Methyltransferase</keyword>
<evidence type="ECO:0000313" key="5">
    <source>
        <dbReference type="EMBL" id="OGZ13038.1"/>
    </source>
</evidence>
<evidence type="ECO:0000259" key="4">
    <source>
        <dbReference type="Pfam" id="PF08241"/>
    </source>
</evidence>
<dbReference type="GO" id="GO:0032259">
    <property type="term" value="P:methylation"/>
    <property type="evidence" value="ECO:0007669"/>
    <property type="project" value="UniProtKB-KW"/>
</dbReference>
<name>A0A1G2DJQ6_9BACT</name>
<sequence>MSSHDRFGYEWDKYSQMTDRYERQFRNWTFYPVTPDDWKGKRVLDAGCGMGRNSYWPMKWGAASLVAFDFDERSVLRAKETLKEFPNAEIHLKSIYDIDWKDEFDIAFSIGVIHHLKEPELALKNLVNSLKPAGLLLVWVYSYEGNEWIVRFVDPIRKNITSKLPVSLVHLLSYFCSIPLFLFVKIFRGPTKYLEQLALFDFWHVHSIVFDQLLPDVANYWKKDEVLALVSGLSLVDVVVTSPPNRSGWILSAKKN</sequence>
<dbReference type="CDD" id="cd02440">
    <property type="entry name" value="AdoMet_MTases"/>
    <property type="match status" value="1"/>
</dbReference>
<evidence type="ECO:0000256" key="3">
    <source>
        <dbReference type="ARBA" id="ARBA00022691"/>
    </source>
</evidence>
<organism evidence="5 6">
    <name type="scientific">Candidatus Lloydbacteria bacterium RIFCSPHIGHO2_02_FULL_54_17</name>
    <dbReference type="NCBI Taxonomy" id="1798664"/>
    <lineage>
        <taxon>Bacteria</taxon>
        <taxon>Candidatus Lloydiibacteriota</taxon>
    </lineage>
</organism>
<protein>
    <recommendedName>
        <fullName evidence="4">Methyltransferase type 11 domain-containing protein</fullName>
    </recommendedName>
</protein>
<dbReference type="SUPFAM" id="SSF53335">
    <property type="entry name" value="S-adenosyl-L-methionine-dependent methyltransferases"/>
    <property type="match status" value="1"/>
</dbReference>
<dbReference type="Gene3D" id="3.40.50.150">
    <property type="entry name" value="Vaccinia Virus protein VP39"/>
    <property type="match status" value="1"/>
</dbReference>
<dbReference type="PANTHER" id="PTHR43464">
    <property type="entry name" value="METHYLTRANSFERASE"/>
    <property type="match status" value="1"/>
</dbReference>
<dbReference type="AlphaFoldDB" id="A0A1G2DJQ6"/>
<dbReference type="EMBL" id="MHLO01000009">
    <property type="protein sequence ID" value="OGZ13038.1"/>
    <property type="molecule type" value="Genomic_DNA"/>
</dbReference>
<dbReference type="PANTHER" id="PTHR43464:SF19">
    <property type="entry name" value="UBIQUINONE BIOSYNTHESIS O-METHYLTRANSFERASE, MITOCHONDRIAL"/>
    <property type="match status" value="1"/>
</dbReference>
<dbReference type="InterPro" id="IPR029063">
    <property type="entry name" value="SAM-dependent_MTases_sf"/>
</dbReference>
<proteinExistence type="predicted"/>
<dbReference type="STRING" id="1798664.A3C93_04555"/>
<reference evidence="5 6" key="1">
    <citation type="journal article" date="2016" name="Nat. Commun.">
        <title>Thousands of microbial genomes shed light on interconnected biogeochemical processes in an aquifer system.</title>
        <authorList>
            <person name="Anantharaman K."/>
            <person name="Brown C.T."/>
            <person name="Hug L.A."/>
            <person name="Sharon I."/>
            <person name="Castelle C.J."/>
            <person name="Probst A.J."/>
            <person name="Thomas B.C."/>
            <person name="Singh A."/>
            <person name="Wilkins M.J."/>
            <person name="Karaoz U."/>
            <person name="Brodie E.L."/>
            <person name="Williams K.H."/>
            <person name="Hubbard S.S."/>
            <person name="Banfield J.F."/>
        </authorList>
    </citation>
    <scope>NUCLEOTIDE SEQUENCE [LARGE SCALE GENOMIC DNA]</scope>
</reference>
<feature type="domain" description="Methyltransferase type 11" evidence="4">
    <location>
        <begin position="44"/>
        <end position="137"/>
    </location>
</feature>
<evidence type="ECO:0000256" key="1">
    <source>
        <dbReference type="ARBA" id="ARBA00022603"/>
    </source>
</evidence>
<comment type="caution">
    <text evidence="5">The sequence shown here is derived from an EMBL/GenBank/DDBJ whole genome shotgun (WGS) entry which is preliminary data.</text>
</comment>
<evidence type="ECO:0000256" key="2">
    <source>
        <dbReference type="ARBA" id="ARBA00022679"/>
    </source>
</evidence>